<evidence type="ECO:0000313" key="4">
    <source>
        <dbReference type="Proteomes" id="UP000316304"/>
    </source>
</evidence>
<feature type="transmembrane region" description="Helical" evidence="2">
    <location>
        <begin position="13"/>
        <end position="31"/>
    </location>
</feature>
<keyword evidence="2" id="KW-0472">Membrane</keyword>
<feature type="region of interest" description="Disordered" evidence="1">
    <location>
        <begin position="34"/>
        <end position="57"/>
    </location>
</feature>
<proteinExistence type="predicted"/>
<keyword evidence="4" id="KW-1185">Reference proteome</keyword>
<accession>A0A5C6CDU9</accession>
<name>A0A5C6CDU9_9BACT</name>
<dbReference type="Proteomes" id="UP000316304">
    <property type="component" value="Unassembled WGS sequence"/>
</dbReference>
<organism evidence="3 4">
    <name type="scientific">Novipirellula galeiformis</name>
    <dbReference type="NCBI Taxonomy" id="2528004"/>
    <lineage>
        <taxon>Bacteria</taxon>
        <taxon>Pseudomonadati</taxon>
        <taxon>Planctomycetota</taxon>
        <taxon>Planctomycetia</taxon>
        <taxon>Pirellulales</taxon>
        <taxon>Pirellulaceae</taxon>
        <taxon>Novipirellula</taxon>
    </lineage>
</organism>
<evidence type="ECO:0000313" key="3">
    <source>
        <dbReference type="EMBL" id="TWU22438.1"/>
    </source>
</evidence>
<evidence type="ECO:0000256" key="1">
    <source>
        <dbReference type="SAM" id="MobiDB-lite"/>
    </source>
</evidence>
<dbReference type="AlphaFoldDB" id="A0A5C6CDU9"/>
<sequence>MSVNDDMKDPNKVVLYLVIGALLAGLLAFSVSGKERSRSGGYDGDSGQQVYTPRGDW</sequence>
<keyword evidence="2" id="KW-1133">Transmembrane helix</keyword>
<keyword evidence="2" id="KW-0812">Transmembrane</keyword>
<dbReference type="EMBL" id="SJPT01000005">
    <property type="protein sequence ID" value="TWU22438.1"/>
    <property type="molecule type" value="Genomic_DNA"/>
</dbReference>
<evidence type="ECO:0000256" key="2">
    <source>
        <dbReference type="SAM" id="Phobius"/>
    </source>
</evidence>
<reference evidence="3 4" key="1">
    <citation type="submission" date="2019-02" db="EMBL/GenBank/DDBJ databases">
        <title>Deep-cultivation of Planctomycetes and their phenomic and genomic characterization uncovers novel biology.</title>
        <authorList>
            <person name="Wiegand S."/>
            <person name="Jogler M."/>
            <person name="Boedeker C."/>
            <person name="Pinto D."/>
            <person name="Vollmers J."/>
            <person name="Rivas-Marin E."/>
            <person name="Kohn T."/>
            <person name="Peeters S.H."/>
            <person name="Heuer A."/>
            <person name="Rast P."/>
            <person name="Oberbeckmann S."/>
            <person name="Bunk B."/>
            <person name="Jeske O."/>
            <person name="Meyerdierks A."/>
            <person name="Storesund J.E."/>
            <person name="Kallscheuer N."/>
            <person name="Luecker S."/>
            <person name="Lage O.M."/>
            <person name="Pohl T."/>
            <person name="Merkel B.J."/>
            <person name="Hornburger P."/>
            <person name="Mueller R.-W."/>
            <person name="Bruemmer F."/>
            <person name="Labrenz M."/>
            <person name="Spormann A.M."/>
            <person name="Op Den Camp H."/>
            <person name="Overmann J."/>
            <person name="Amann R."/>
            <person name="Jetten M.S.M."/>
            <person name="Mascher T."/>
            <person name="Medema M.H."/>
            <person name="Devos D.P."/>
            <person name="Kaster A.-K."/>
            <person name="Ovreas L."/>
            <person name="Rohde M."/>
            <person name="Galperin M.Y."/>
            <person name="Jogler C."/>
        </authorList>
    </citation>
    <scope>NUCLEOTIDE SEQUENCE [LARGE SCALE GENOMIC DNA]</scope>
    <source>
        <strain evidence="3 4">Pla52o</strain>
    </source>
</reference>
<dbReference type="RefSeq" id="WP_197169276.1">
    <property type="nucleotide sequence ID" value="NZ_SJPT01000005.1"/>
</dbReference>
<protein>
    <submittedName>
        <fullName evidence="3">Uncharacterized protein</fullName>
    </submittedName>
</protein>
<gene>
    <name evidence="3" type="ORF">Pla52o_34940</name>
</gene>
<comment type="caution">
    <text evidence="3">The sequence shown here is derived from an EMBL/GenBank/DDBJ whole genome shotgun (WGS) entry which is preliminary data.</text>
</comment>